<dbReference type="EMBL" id="JAAIWM010000002">
    <property type="protein sequence ID" value="NEY71515.1"/>
    <property type="molecule type" value="Genomic_DNA"/>
</dbReference>
<feature type="transmembrane region" description="Helical" evidence="1">
    <location>
        <begin position="9"/>
        <end position="29"/>
    </location>
</feature>
<comment type="caution">
    <text evidence="2">The sequence shown here is derived from an EMBL/GenBank/DDBJ whole genome shotgun (WGS) entry which is preliminary data.</text>
</comment>
<gene>
    <name evidence="2" type="primary">prli42</name>
    <name evidence="2" type="ORF">G4D63_07125</name>
</gene>
<proteinExistence type="predicted"/>
<organism evidence="2 3">
    <name type="scientific">Bacillus mesophilus</name>
    <dbReference type="NCBI Taxonomy" id="1808955"/>
    <lineage>
        <taxon>Bacteria</taxon>
        <taxon>Bacillati</taxon>
        <taxon>Bacillota</taxon>
        <taxon>Bacilli</taxon>
        <taxon>Bacillales</taxon>
        <taxon>Bacillaceae</taxon>
        <taxon>Bacillus</taxon>
    </lineage>
</organism>
<keyword evidence="1" id="KW-0812">Transmembrane</keyword>
<keyword evidence="3" id="KW-1185">Reference proteome</keyword>
<dbReference type="InterPro" id="IPR049722">
    <property type="entry name" value="Prli42-like"/>
</dbReference>
<reference evidence="2 3" key="1">
    <citation type="submission" date="2020-02" db="EMBL/GenBank/DDBJ databases">
        <title>Bacillus aquiflavi sp. nov., isolated from yellow water of strong flavor Chinese baijiu in Yibin region of China.</title>
        <authorList>
            <person name="Xie J."/>
        </authorList>
    </citation>
    <scope>NUCLEOTIDE SEQUENCE [LARGE SCALE GENOMIC DNA]</scope>
    <source>
        <strain evidence="2 3">SA4</strain>
    </source>
</reference>
<keyword evidence="1" id="KW-1133">Transmembrane helix</keyword>
<evidence type="ECO:0000256" key="1">
    <source>
        <dbReference type="SAM" id="Phobius"/>
    </source>
</evidence>
<dbReference type="NCBIfam" id="NF033880">
    <property type="entry name" value="Prli42"/>
    <property type="match status" value="1"/>
</dbReference>
<dbReference type="AlphaFoldDB" id="A0A6M0Q572"/>
<keyword evidence="1" id="KW-0472">Membrane</keyword>
<dbReference type="Proteomes" id="UP000481043">
    <property type="component" value="Unassembled WGS sequence"/>
</dbReference>
<accession>A0A6M0Q572</accession>
<sequence length="30" mass="3484">MTRKTQKIIVYLMILSMLLTTLFTGAAMFF</sequence>
<protein>
    <submittedName>
        <fullName evidence="2">Stressosome-associated protein Prli42</fullName>
    </submittedName>
</protein>
<evidence type="ECO:0000313" key="2">
    <source>
        <dbReference type="EMBL" id="NEY71515.1"/>
    </source>
</evidence>
<dbReference type="RefSeq" id="WP_163178960.1">
    <property type="nucleotide sequence ID" value="NZ_JAAIWM010000002.1"/>
</dbReference>
<name>A0A6M0Q572_9BACI</name>
<evidence type="ECO:0000313" key="3">
    <source>
        <dbReference type="Proteomes" id="UP000481043"/>
    </source>
</evidence>